<evidence type="ECO:0000256" key="1">
    <source>
        <dbReference type="SAM" id="MobiDB-lite"/>
    </source>
</evidence>
<dbReference type="EMBL" id="ML977503">
    <property type="protein sequence ID" value="KAF2131137.1"/>
    <property type="molecule type" value="Genomic_DNA"/>
</dbReference>
<organism evidence="3 4">
    <name type="scientific">Dothidotthia symphoricarpi CBS 119687</name>
    <dbReference type="NCBI Taxonomy" id="1392245"/>
    <lineage>
        <taxon>Eukaryota</taxon>
        <taxon>Fungi</taxon>
        <taxon>Dikarya</taxon>
        <taxon>Ascomycota</taxon>
        <taxon>Pezizomycotina</taxon>
        <taxon>Dothideomycetes</taxon>
        <taxon>Pleosporomycetidae</taxon>
        <taxon>Pleosporales</taxon>
        <taxon>Dothidotthiaceae</taxon>
        <taxon>Dothidotthia</taxon>
    </lineage>
</organism>
<dbReference type="Proteomes" id="UP000799771">
    <property type="component" value="Unassembled WGS sequence"/>
</dbReference>
<name>A0A6A6AJT5_9PLEO</name>
<dbReference type="PROSITE" id="PS50076">
    <property type="entry name" value="DNAJ_2"/>
    <property type="match status" value="1"/>
</dbReference>
<dbReference type="GeneID" id="54406171"/>
<dbReference type="AlphaFoldDB" id="A0A6A6AJT5"/>
<dbReference type="InterPro" id="IPR036869">
    <property type="entry name" value="J_dom_sf"/>
</dbReference>
<accession>A0A6A6AJT5</accession>
<dbReference type="Gene3D" id="1.10.287.110">
    <property type="entry name" value="DnaJ domain"/>
    <property type="match status" value="1"/>
</dbReference>
<dbReference type="RefSeq" id="XP_033525524.1">
    <property type="nucleotide sequence ID" value="XM_033665739.1"/>
</dbReference>
<feature type="region of interest" description="Disordered" evidence="1">
    <location>
        <begin position="164"/>
        <end position="200"/>
    </location>
</feature>
<evidence type="ECO:0000313" key="4">
    <source>
        <dbReference type="Proteomes" id="UP000799771"/>
    </source>
</evidence>
<gene>
    <name evidence="3" type="ORF">P153DRAFT_337419</name>
</gene>
<dbReference type="SUPFAM" id="SSF46565">
    <property type="entry name" value="Chaperone J-domain"/>
    <property type="match status" value="1"/>
</dbReference>
<proteinExistence type="predicted"/>
<evidence type="ECO:0000259" key="2">
    <source>
        <dbReference type="PROSITE" id="PS50076"/>
    </source>
</evidence>
<evidence type="ECO:0000313" key="3">
    <source>
        <dbReference type="EMBL" id="KAF2131137.1"/>
    </source>
</evidence>
<protein>
    <recommendedName>
        <fullName evidence="2">J domain-containing protein</fullName>
    </recommendedName>
</protein>
<feature type="domain" description="J" evidence="2">
    <location>
        <begin position="94"/>
        <end position="152"/>
    </location>
</feature>
<sequence>MLSYSALPDPLMYNFNTSPYQPRTRFEHERHGSEVIQRTKPIMTSTPHRKTSSIYVSEASVVLSNRHSVCSPTKSLESLRSLSPSNIESQEFVDHYAALDITIEATPADIQKAFRKVRKLYFETDAVRFCATKKAFDTLLDPESRKAYDSVYCARALGALTQQSKHGRKDSALSNNAKVPTVQEEEEEQQGIEAAARRQDPNWGLKHQTRLYEPFTGTEPYQSFIPVPTTSSQPRYVGYLARHSRP</sequence>
<dbReference type="InterPro" id="IPR001623">
    <property type="entry name" value="DnaJ_domain"/>
</dbReference>
<dbReference type="OrthoDB" id="10250354at2759"/>
<reference evidence="3" key="1">
    <citation type="journal article" date="2020" name="Stud. Mycol.">
        <title>101 Dothideomycetes genomes: a test case for predicting lifestyles and emergence of pathogens.</title>
        <authorList>
            <person name="Haridas S."/>
            <person name="Albert R."/>
            <person name="Binder M."/>
            <person name="Bloem J."/>
            <person name="Labutti K."/>
            <person name="Salamov A."/>
            <person name="Andreopoulos B."/>
            <person name="Baker S."/>
            <person name="Barry K."/>
            <person name="Bills G."/>
            <person name="Bluhm B."/>
            <person name="Cannon C."/>
            <person name="Castanera R."/>
            <person name="Culley D."/>
            <person name="Daum C."/>
            <person name="Ezra D."/>
            <person name="Gonzalez J."/>
            <person name="Henrissat B."/>
            <person name="Kuo A."/>
            <person name="Liang C."/>
            <person name="Lipzen A."/>
            <person name="Lutzoni F."/>
            <person name="Magnuson J."/>
            <person name="Mondo S."/>
            <person name="Nolan M."/>
            <person name="Ohm R."/>
            <person name="Pangilinan J."/>
            <person name="Park H.-J."/>
            <person name="Ramirez L."/>
            <person name="Alfaro M."/>
            <person name="Sun H."/>
            <person name="Tritt A."/>
            <person name="Yoshinaga Y."/>
            <person name="Zwiers L.-H."/>
            <person name="Turgeon B."/>
            <person name="Goodwin S."/>
            <person name="Spatafora J."/>
            <person name="Crous P."/>
            <person name="Grigoriev I."/>
        </authorList>
    </citation>
    <scope>NUCLEOTIDE SEQUENCE</scope>
    <source>
        <strain evidence="3">CBS 119687</strain>
    </source>
</reference>
<keyword evidence="4" id="KW-1185">Reference proteome</keyword>